<accession>A0ABS1V7H3</accession>
<sequence length="369" mass="37799">MAGIGREEALAFRDQLRRLLAARAGEAELRRVMETPAGYDPTLWRQLAELGLVGLVVEAAHGGTGAGPVALELAMEEVGAALLPGPLLGSGVLAAGLVAALGDEATAARLLPGIADGSRIAAAAITGPAGSWTEAGVAVEAVPDGGGWTLSGTASFVLHGQNADLLLVAARTAEGIAVFEADPRAAGLVVAALPCFDHSLRIAEIRFTGAPARRLGGRPGWAAVEAALDLAQVAMAGEQAGAGRRVLEMTVEYAKTRIQFGRPIGSFQAIKHMAADLLLEAESAISAARHAAEALEGRAVGAGAAVHLAGFACAEAFATIAATAIQMHGGIAFTWDHPAHLYLRRARADVQLLGAPAWHRERYLQALGA</sequence>
<dbReference type="SUPFAM" id="SSF56645">
    <property type="entry name" value="Acyl-CoA dehydrogenase NM domain-like"/>
    <property type="match status" value="1"/>
</dbReference>
<feature type="domain" description="Acyl-CoA dehydrogenase/oxidase N-terminal" evidence="7">
    <location>
        <begin position="7"/>
        <end position="117"/>
    </location>
</feature>
<dbReference type="InterPro" id="IPR046373">
    <property type="entry name" value="Acyl-CoA_Oxase/DH_mid-dom_sf"/>
</dbReference>
<evidence type="ECO:0000313" key="9">
    <source>
        <dbReference type="Proteomes" id="UP000606490"/>
    </source>
</evidence>
<dbReference type="SUPFAM" id="SSF47203">
    <property type="entry name" value="Acyl-CoA dehydrogenase C-terminal domain-like"/>
    <property type="match status" value="1"/>
</dbReference>
<keyword evidence="9" id="KW-1185">Reference proteome</keyword>
<comment type="caution">
    <text evidence="8">The sequence shown here is derived from an EMBL/GenBank/DDBJ whole genome shotgun (WGS) entry which is preliminary data.</text>
</comment>
<gene>
    <name evidence="8" type="ORF">JMJ55_17405</name>
</gene>
<dbReference type="InterPro" id="IPR009075">
    <property type="entry name" value="AcylCo_DH/oxidase_C"/>
</dbReference>
<keyword evidence="4" id="KW-0274">FAD</keyword>
<feature type="domain" description="Acyl-CoA dehydrogenase/oxidase C-terminal" evidence="6">
    <location>
        <begin position="220"/>
        <end position="362"/>
    </location>
</feature>
<dbReference type="Pfam" id="PF02771">
    <property type="entry name" value="Acyl-CoA_dh_N"/>
    <property type="match status" value="1"/>
</dbReference>
<protein>
    <submittedName>
        <fullName evidence="8">Acyl-CoA dehydrogenase family protein</fullName>
    </submittedName>
</protein>
<evidence type="ECO:0000259" key="7">
    <source>
        <dbReference type="Pfam" id="PF02771"/>
    </source>
</evidence>
<dbReference type="Pfam" id="PF00441">
    <property type="entry name" value="Acyl-CoA_dh_1"/>
    <property type="match status" value="1"/>
</dbReference>
<dbReference type="PANTHER" id="PTHR43884:SF20">
    <property type="entry name" value="ACYL-COA DEHYDROGENASE FADE28"/>
    <property type="match status" value="1"/>
</dbReference>
<dbReference type="InterPro" id="IPR013786">
    <property type="entry name" value="AcylCoA_DH/ox_N"/>
</dbReference>
<dbReference type="Gene3D" id="1.20.140.10">
    <property type="entry name" value="Butyryl-CoA Dehydrogenase, subunit A, domain 3"/>
    <property type="match status" value="1"/>
</dbReference>
<organism evidence="8 9">
    <name type="scientific">Belnapia mucosa</name>
    <dbReference type="NCBI Taxonomy" id="2804532"/>
    <lineage>
        <taxon>Bacteria</taxon>
        <taxon>Pseudomonadati</taxon>
        <taxon>Pseudomonadota</taxon>
        <taxon>Alphaproteobacteria</taxon>
        <taxon>Acetobacterales</taxon>
        <taxon>Roseomonadaceae</taxon>
        <taxon>Belnapia</taxon>
    </lineage>
</organism>
<dbReference type="Proteomes" id="UP000606490">
    <property type="component" value="Unassembled WGS sequence"/>
</dbReference>
<dbReference type="InterPro" id="IPR037069">
    <property type="entry name" value="AcylCoA_DH/ox_N_sf"/>
</dbReference>
<name>A0ABS1V7H3_9PROT</name>
<reference evidence="8 9" key="1">
    <citation type="submission" date="2021-01" db="EMBL/GenBank/DDBJ databases">
        <title>Belnapia mucosa sp. nov. and Belnapia arida sp. nov., isolated from the Tabernas Desert (Almeria, Spain).</title>
        <authorList>
            <person name="Molina-Menor E."/>
            <person name="Vidal-Verdu A."/>
            <person name="Calonge A."/>
            <person name="Satari L."/>
            <person name="Pereto Magraner J."/>
            <person name="Porcar Miralles M."/>
        </authorList>
    </citation>
    <scope>NUCLEOTIDE SEQUENCE [LARGE SCALE GENOMIC DNA]</scope>
    <source>
        <strain evidence="8 9">T6</strain>
    </source>
</reference>
<dbReference type="RefSeq" id="WP_202826858.1">
    <property type="nucleotide sequence ID" value="NZ_JAEUXJ010000007.1"/>
</dbReference>
<dbReference type="Gene3D" id="2.40.110.10">
    <property type="entry name" value="Butyryl-CoA Dehydrogenase, subunit A, domain 2"/>
    <property type="match status" value="1"/>
</dbReference>
<comment type="similarity">
    <text evidence="2">Belongs to the acyl-CoA dehydrogenase family.</text>
</comment>
<dbReference type="InterPro" id="IPR009100">
    <property type="entry name" value="AcylCoA_DH/oxidase_NM_dom_sf"/>
</dbReference>
<dbReference type="EMBL" id="JAEUXJ010000007">
    <property type="protein sequence ID" value="MBL6457116.1"/>
    <property type="molecule type" value="Genomic_DNA"/>
</dbReference>
<comment type="cofactor">
    <cofactor evidence="1">
        <name>FAD</name>
        <dbReference type="ChEBI" id="CHEBI:57692"/>
    </cofactor>
</comment>
<dbReference type="CDD" id="cd00567">
    <property type="entry name" value="ACAD"/>
    <property type="match status" value="1"/>
</dbReference>
<evidence type="ECO:0000256" key="3">
    <source>
        <dbReference type="ARBA" id="ARBA00022630"/>
    </source>
</evidence>
<evidence type="ECO:0000259" key="6">
    <source>
        <dbReference type="Pfam" id="PF00441"/>
    </source>
</evidence>
<keyword evidence="3" id="KW-0285">Flavoprotein</keyword>
<evidence type="ECO:0000256" key="5">
    <source>
        <dbReference type="ARBA" id="ARBA00023002"/>
    </source>
</evidence>
<keyword evidence="5" id="KW-0560">Oxidoreductase</keyword>
<dbReference type="Gene3D" id="1.10.540.10">
    <property type="entry name" value="Acyl-CoA dehydrogenase/oxidase, N-terminal domain"/>
    <property type="match status" value="1"/>
</dbReference>
<evidence type="ECO:0000256" key="4">
    <source>
        <dbReference type="ARBA" id="ARBA00022827"/>
    </source>
</evidence>
<dbReference type="InterPro" id="IPR036250">
    <property type="entry name" value="AcylCo_DH-like_C"/>
</dbReference>
<evidence type="ECO:0000256" key="2">
    <source>
        <dbReference type="ARBA" id="ARBA00009347"/>
    </source>
</evidence>
<dbReference type="PANTHER" id="PTHR43884">
    <property type="entry name" value="ACYL-COA DEHYDROGENASE"/>
    <property type="match status" value="1"/>
</dbReference>
<evidence type="ECO:0000313" key="8">
    <source>
        <dbReference type="EMBL" id="MBL6457116.1"/>
    </source>
</evidence>
<proteinExistence type="inferred from homology"/>
<evidence type="ECO:0000256" key="1">
    <source>
        <dbReference type="ARBA" id="ARBA00001974"/>
    </source>
</evidence>